<keyword evidence="2" id="KW-1185">Reference proteome</keyword>
<dbReference type="EMBL" id="BPVZ01000022">
    <property type="protein sequence ID" value="GKV04768.1"/>
    <property type="molecule type" value="Genomic_DNA"/>
</dbReference>
<evidence type="ECO:0000313" key="1">
    <source>
        <dbReference type="EMBL" id="GKV04768.1"/>
    </source>
</evidence>
<comment type="caution">
    <text evidence="1">The sequence shown here is derived from an EMBL/GenBank/DDBJ whole genome shotgun (WGS) entry which is preliminary data.</text>
</comment>
<organism evidence="1 2">
    <name type="scientific">Rubroshorea leprosula</name>
    <dbReference type="NCBI Taxonomy" id="152421"/>
    <lineage>
        <taxon>Eukaryota</taxon>
        <taxon>Viridiplantae</taxon>
        <taxon>Streptophyta</taxon>
        <taxon>Embryophyta</taxon>
        <taxon>Tracheophyta</taxon>
        <taxon>Spermatophyta</taxon>
        <taxon>Magnoliopsida</taxon>
        <taxon>eudicotyledons</taxon>
        <taxon>Gunneridae</taxon>
        <taxon>Pentapetalae</taxon>
        <taxon>rosids</taxon>
        <taxon>malvids</taxon>
        <taxon>Malvales</taxon>
        <taxon>Dipterocarpaceae</taxon>
        <taxon>Rubroshorea</taxon>
    </lineage>
</organism>
<gene>
    <name evidence="1" type="ORF">SLEP1_g16880</name>
</gene>
<accession>A0AAV5J2T8</accession>
<reference evidence="1 2" key="1">
    <citation type="journal article" date="2021" name="Commun. Biol.">
        <title>The genome of Shorea leprosula (Dipterocarpaceae) highlights the ecological relevance of drought in aseasonal tropical rainforests.</title>
        <authorList>
            <person name="Ng K.K.S."/>
            <person name="Kobayashi M.J."/>
            <person name="Fawcett J.A."/>
            <person name="Hatakeyama M."/>
            <person name="Paape T."/>
            <person name="Ng C.H."/>
            <person name="Ang C.C."/>
            <person name="Tnah L.H."/>
            <person name="Lee C.T."/>
            <person name="Nishiyama T."/>
            <person name="Sese J."/>
            <person name="O'Brien M.J."/>
            <person name="Copetti D."/>
            <person name="Mohd Noor M.I."/>
            <person name="Ong R.C."/>
            <person name="Putra M."/>
            <person name="Sireger I.Z."/>
            <person name="Indrioko S."/>
            <person name="Kosugi Y."/>
            <person name="Izuno A."/>
            <person name="Isagi Y."/>
            <person name="Lee S.L."/>
            <person name="Shimizu K.K."/>
        </authorList>
    </citation>
    <scope>NUCLEOTIDE SEQUENCE [LARGE SCALE GENOMIC DNA]</scope>
    <source>
        <strain evidence="1">214</strain>
    </source>
</reference>
<dbReference type="Proteomes" id="UP001054252">
    <property type="component" value="Unassembled WGS sequence"/>
</dbReference>
<dbReference type="AlphaFoldDB" id="A0AAV5J2T8"/>
<evidence type="ECO:0000313" key="2">
    <source>
        <dbReference type="Proteomes" id="UP001054252"/>
    </source>
</evidence>
<name>A0AAV5J2T8_9ROSI</name>
<proteinExistence type="predicted"/>
<sequence>MAATNPACWVSSEPSLAGFRETQPSSNPAWLGLPCWVPTRPNKLGSTLGFPKSSKVGFRRTLLGLVEPSLAGFPRTQLLGLTRPS</sequence>
<protein>
    <submittedName>
        <fullName evidence="1">Uncharacterized protein</fullName>
    </submittedName>
</protein>